<reference evidence="1 2" key="1">
    <citation type="submission" date="2024-06" db="EMBL/GenBank/DDBJ databases">
        <title>Pontibacter populi HYL7-15.</title>
        <authorList>
            <person name="Kim M.K."/>
        </authorList>
    </citation>
    <scope>NUCLEOTIDE SEQUENCE [LARGE SCALE GENOMIC DNA]</scope>
    <source>
        <strain evidence="1 2">HYL7-15</strain>
    </source>
</reference>
<accession>A0ABV1RXI5</accession>
<gene>
    <name evidence="1" type="ORF">ABS362_16365</name>
</gene>
<comment type="caution">
    <text evidence="1">The sequence shown here is derived from an EMBL/GenBank/DDBJ whole genome shotgun (WGS) entry which is preliminary data.</text>
</comment>
<dbReference type="RefSeq" id="WP_350413722.1">
    <property type="nucleotide sequence ID" value="NZ_JBEOKT010000018.1"/>
</dbReference>
<dbReference type="EMBL" id="JBEOKT010000018">
    <property type="protein sequence ID" value="MER2999128.1"/>
    <property type="molecule type" value="Genomic_DNA"/>
</dbReference>
<evidence type="ECO:0008006" key="3">
    <source>
        <dbReference type="Google" id="ProtNLM"/>
    </source>
</evidence>
<sequence length="213" mass="23983">MKQRLLLLIFILLGTTVSAQTLSYGLTGRVGAFYTLVSSARANETDFGVGLQAGAGVWAKLPISSQSKIQVSLIQVAERQYAGEVQVIDEDRRPIADAKLRDVNFAAALQVMYLYSLGEKWSIGIGLGSKYEYFSESRIEKDYKDFLIRPNNANKYRRELTLNLPVEIQYNLNERLALVSQFQYQLSNRIEPANADYSEHDLGVSVGINYRLM</sequence>
<proteinExistence type="predicted"/>
<dbReference type="Proteomes" id="UP001476807">
    <property type="component" value="Unassembled WGS sequence"/>
</dbReference>
<name>A0ABV1RXI5_9BACT</name>
<protein>
    <recommendedName>
        <fullName evidence="3">Outer membrane protein beta-barrel domain-containing protein</fullName>
    </recommendedName>
</protein>
<evidence type="ECO:0000313" key="2">
    <source>
        <dbReference type="Proteomes" id="UP001476807"/>
    </source>
</evidence>
<organism evidence="1 2">
    <name type="scientific">Pontibacter populi</name>
    <dbReference type="NCBI Taxonomy" id="890055"/>
    <lineage>
        <taxon>Bacteria</taxon>
        <taxon>Pseudomonadati</taxon>
        <taxon>Bacteroidota</taxon>
        <taxon>Cytophagia</taxon>
        <taxon>Cytophagales</taxon>
        <taxon>Hymenobacteraceae</taxon>
        <taxon>Pontibacter</taxon>
    </lineage>
</organism>
<keyword evidence="2" id="KW-1185">Reference proteome</keyword>
<evidence type="ECO:0000313" key="1">
    <source>
        <dbReference type="EMBL" id="MER2999128.1"/>
    </source>
</evidence>